<dbReference type="GO" id="GO:0003937">
    <property type="term" value="F:IMP cyclohydrolase activity"/>
    <property type="evidence" value="ECO:0007669"/>
    <property type="project" value="UniProtKB-UniRule"/>
</dbReference>
<dbReference type="EC" id="3.5.4.10" evidence="10"/>
<evidence type="ECO:0000256" key="3">
    <source>
        <dbReference type="ARBA" id="ARBA00007667"/>
    </source>
</evidence>
<keyword evidence="6 10" id="KW-0378">Hydrolase</keyword>
<comment type="catalytic activity">
    <reaction evidence="8 10">
        <text>(6R)-10-formyltetrahydrofolate + 5-amino-1-(5-phospho-beta-D-ribosyl)imidazole-4-carboxamide = 5-formamido-1-(5-phospho-D-ribosyl)imidazole-4-carboxamide + (6S)-5,6,7,8-tetrahydrofolate</text>
        <dbReference type="Rhea" id="RHEA:22192"/>
        <dbReference type="ChEBI" id="CHEBI:57453"/>
        <dbReference type="ChEBI" id="CHEBI:58467"/>
        <dbReference type="ChEBI" id="CHEBI:58475"/>
        <dbReference type="ChEBI" id="CHEBI:195366"/>
        <dbReference type="EC" id="2.1.2.3"/>
    </reaction>
</comment>
<dbReference type="Proteomes" id="UP000527860">
    <property type="component" value="Unassembled WGS sequence"/>
</dbReference>
<dbReference type="InterPro" id="IPR024051">
    <property type="entry name" value="AICAR_Tfase_dup_dom_sf"/>
</dbReference>
<dbReference type="Pfam" id="PF02142">
    <property type="entry name" value="MGS"/>
    <property type="match status" value="1"/>
</dbReference>
<dbReference type="HAMAP" id="MF_00139">
    <property type="entry name" value="PurH"/>
    <property type="match status" value="1"/>
</dbReference>
<comment type="domain">
    <text evidence="10">The IMP cyclohydrolase activity resides in the N-terminal region.</text>
</comment>
<sequence length="492" mass="54125">MKKALISVSDKRGLEPFVRGLARNDYEIYSTGGTLKAIESFGVPVENVSTLTGFEEILDGRVKTLHPAVHGGILADRSNEAHMAALESQGIEPIDLVAVNLYPFKETVAQEDVTEHDAVENIDIGGPTMLRAAAKNFKHVTTIVSPEDYGEVIQRIESDTLGETYRRSLMIKVFRHTNDYDQAIVNHFSQAEETLRYGENPHQSARLVRTTENRNTILNADMLHGKALSYNNLRDADAAFQLAKKFTMPVAVAVKHMNPCGVGTGETIAEAFRNAHEADSQSIFGGIVALNKTVDRETAEQLHSIFLEVIIAPSFDEAALEVLTQKKNVRLLEADFREDEHAEEFVSVSGGYLVQSQDTGALQENEIKVVTENKPTREQMTAMALAWEVSKHVKSNAIVLANEKQTVGIGAGQMNRVGALKIAIDRALELGDNVVMASDGFFPMPDTVELAHAHGIRSVIQPGGSKRDQESIDFCNANDMAMVFTGMRHFKH</sequence>
<dbReference type="PIRSF" id="PIRSF000414">
    <property type="entry name" value="AICARFT_IMPCHas"/>
    <property type="match status" value="1"/>
</dbReference>
<dbReference type="OrthoDB" id="9802065at2"/>
<evidence type="ECO:0000256" key="6">
    <source>
        <dbReference type="ARBA" id="ARBA00022801"/>
    </source>
</evidence>
<dbReference type="SUPFAM" id="SSF53927">
    <property type="entry name" value="Cytidine deaminase-like"/>
    <property type="match status" value="1"/>
</dbReference>
<dbReference type="PANTHER" id="PTHR11692:SF0">
    <property type="entry name" value="BIFUNCTIONAL PURINE BIOSYNTHESIS PROTEIN ATIC"/>
    <property type="match status" value="1"/>
</dbReference>
<dbReference type="STRING" id="45670.SN16_12245"/>
<evidence type="ECO:0000313" key="13">
    <source>
        <dbReference type="EMBL" id="MDB0579308.1"/>
    </source>
</evidence>
<comment type="similarity">
    <text evidence="3 10">Belongs to the PurH family.</text>
</comment>
<reference evidence="15" key="2">
    <citation type="submission" date="2020-04" db="EMBL/GenBank/DDBJ databases">
        <title>Genome analysis and biological profiling of marine Cellulosimicrobium funkei MOSEL-ME6.</title>
        <authorList>
            <person name="Tanveer F."/>
            <person name="Xie Y."/>
            <person name="Shinwari Z.K."/>
        </authorList>
    </citation>
    <scope>NUCLEOTIDE SEQUENCE [LARGE SCALE GENOMIC DNA]</scope>
    <source>
        <strain evidence="15">MOSEL-ME25</strain>
    </source>
</reference>
<dbReference type="GO" id="GO:0004643">
    <property type="term" value="F:phosphoribosylaminoimidazolecarboxamide formyltransferase activity"/>
    <property type="evidence" value="ECO:0007669"/>
    <property type="project" value="UniProtKB-UniRule"/>
</dbReference>
<organism evidence="12 14">
    <name type="scientific">Salinicoccus roseus</name>
    <dbReference type="NCBI Taxonomy" id="45670"/>
    <lineage>
        <taxon>Bacteria</taxon>
        <taxon>Bacillati</taxon>
        <taxon>Bacillota</taxon>
        <taxon>Bacilli</taxon>
        <taxon>Bacillales</taxon>
        <taxon>Staphylococcaceae</taxon>
        <taxon>Salinicoccus</taxon>
    </lineage>
</organism>
<accession>A0A0C2HJV7</accession>
<dbReference type="PANTHER" id="PTHR11692">
    <property type="entry name" value="BIFUNCTIONAL PURINE BIOSYNTHESIS PROTEIN PURH"/>
    <property type="match status" value="1"/>
</dbReference>
<dbReference type="EC" id="2.1.2.3" evidence="10"/>
<keyword evidence="5 10" id="KW-0658">Purine biosynthesis</keyword>
<dbReference type="InterPro" id="IPR011607">
    <property type="entry name" value="MGS-like_dom"/>
</dbReference>
<evidence type="ECO:0000256" key="10">
    <source>
        <dbReference type="HAMAP-Rule" id="MF_00139"/>
    </source>
</evidence>
<dbReference type="GO" id="GO:0006189">
    <property type="term" value="P:'de novo' IMP biosynthetic process"/>
    <property type="evidence" value="ECO:0007669"/>
    <property type="project" value="UniProtKB-UniRule"/>
</dbReference>
<dbReference type="PROSITE" id="PS51855">
    <property type="entry name" value="MGS"/>
    <property type="match status" value="1"/>
</dbReference>
<dbReference type="Gene3D" id="3.40.140.20">
    <property type="match status" value="2"/>
</dbReference>
<dbReference type="CDD" id="cd01421">
    <property type="entry name" value="IMPCH"/>
    <property type="match status" value="1"/>
</dbReference>
<dbReference type="UniPathway" id="UPA00074">
    <property type="reaction ID" value="UER00133"/>
</dbReference>
<dbReference type="FunFam" id="3.40.140.20:FF:000001">
    <property type="entry name" value="Bifunctional purine biosynthesis protein PurH"/>
    <property type="match status" value="1"/>
</dbReference>
<evidence type="ECO:0000256" key="7">
    <source>
        <dbReference type="ARBA" id="ARBA00023268"/>
    </source>
</evidence>
<dbReference type="Pfam" id="PF01808">
    <property type="entry name" value="AICARFT_IMPCHas"/>
    <property type="match status" value="1"/>
</dbReference>
<dbReference type="InterPro" id="IPR002695">
    <property type="entry name" value="PurH-like"/>
</dbReference>
<dbReference type="NCBIfam" id="NF002049">
    <property type="entry name" value="PRK00881.1"/>
    <property type="match status" value="1"/>
</dbReference>
<reference evidence="13" key="3">
    <citation type="submission" date="2020-04" db="EMBL/GenBank/DDBJ databases">
        <authorList>
            <person name="Tanveer F."/>
            <person name="Xie Y."/>
            <person name="Shinwari Z.K."/>
        </authorList>
    </citation>
    <scope>NUCLEOTIDE SEQUENCE</scope>
    <source>
        <strain evidence="13">MOSEL-ME25</strain>
    </source>
</reference>
<comment type="caution">
    <text evidence="12">The sequence shown here is derived from an EMBL/GenBank/DDBJ whole genome shotgun (WGS) entry which is preliminary data.</text>
</comment>
<reference evidence="13 15" key="4">
    <citation type="submission" date="2022-12" db="EMBL/GenBank/DDBJ databases">
        <title>Genome analysis and biological profiling of marine Salinicoccus roseus MOSEL-ME25.</title>
        <authorList>
            <person name="Mirza F.T."/>
            <person name="Xie Y."/>
            <person name="Shinwari Z.K."/>
        </authorList>
    </citation>
    <scope>NUCLEOTIDE SEQUENCE [LARGE SCALE GENOMIC DNA]</scope>
    <source>
        <strain evidence="13 15">MOSEL-ME25</strain>
    </source>
</reference>
<evidence type="ECO:0000259" key="11">
    <source>
        <dbReference type="PROSITE" id="PS51855"/>
    </source>
</evidence>
<proteinExistence type="inferred from homology"/>
<dbReference type="SUPFAM" id="SSF52335">
    <property type="entry name" value="Methylglyoxal synthase-like"/>
    <property type="match status" value="1"/>
</dbReference>
<keyword evidence="15" id="KW-1185">Reference proteome</keyword>
<dbReference type="AlphaFoldDB" id="A0A0C2HJV7"/>
<evidence type="ECO:0000256" key="1">
    <source>
        <dbReference type="ARBA" id="ARBA00004844"/>
    </source>
</evidence>
<dbReference type="EMBL" id="JXII01000010">
    <property type="protein sequence ID" value="KIH69846.1"/>
    <property type="molecule type" value="Genomic_DNA"/>
</dbReference>
<dbReference type="SMART" id="SM00851">
    <property type="entry name" value="MGS"/>
    <property type="match status" value="1"/>
</dbReference>
<feature type="domain" description="MGS-like" evidence="11">
    <location>
        <begin position="1"/>
        <end position="144"/>
    </location>
</feature>
<dbReference type="GeneID" id="77846313"/>
<dbReference type="RefSeq" id="WP_040106911.1">
    <property type="nucleotide sequence ID" value="NZ_JABEVU030000001.1"/>
</dbReference>
<gene>
    <name evidence="10 12" type="primary">purH</name>
    <name evidence="13" type="ORF">F7P68_0001975</name>
    <name evidence="12" type="ORF">SN16_12245</name>
</gene>
<protein>
    <recommendedName>
        <fullName evidence="10">Bifunctional purine biosynthesis protein PurH</fullName>
    </recommendedName>
    <domain>
        <recommendedName>
            <fullName evidence="10">Phosphoribosylaminoimidazolecarboxamide formyltransferase</fullName>
            <ecNumber evidence="10">2.1.2.3</ecNumber>
        </recommendedName>
        <alternativeName>
            <fullName evidence="10">AICAR transformylase</fullName>
        </alternativeName>
    </domain>
    <domain>
        <recommendedName>
            <fullName evidence="10">IMP cyclohydrolase</fullName>
            <ecNumber evidence="10">3.5.4.10</ecNumber>
        </recommendedName>
        <alternativeName>
            <fullName evidence="10">ATIC</fullName>
        </alternativeName>
        <alternativeName>
            <fullName evidence="10">IMP synthase</fullName>
        </alternativeName>
        <alternativeName>
            <fullName evidence="10">Inosinicase</fullName>
        </alternativeName>
    </domain>
</protein>
<dbReference type="FunFam" id="3.40.50.1380:FF:000001">
    <property type="entry name" value="Bifunctional purine biosynthesis protein PurH"/>
    <property type="match status" value="1"/>
</dbReference>
<keyword evidence="4 10" id="KW-0808">Transferase</keyword>
<dbReference type="Gene3D" id="3.40.50.1380">
    <property type="entry name" value="Methylglyoxal synthase-like domain"/>
    <property type="match status" value="1"/>
</dbReference>
<dbReference type="SMART" id="SM00798">
    <property type="entry name" value="AICARFT_IMPCHas"/>
    <property type="match status" value="1"/>
</dbReference>
<evidence type="ECO:0000256" key="8">
    <source>
        <dbReference type="ARBA" id="ARBA00050488"/>
    </source>
</evidence>
<dbReference type="GO" id="GO:0005829">
    <property type="term" value="C:cytosol"/>
    <property type="evidence" value="ECO:0007669"/>
    <property type="project" value="TreeGrafter"/>
</dbReference>
<evidence type="ECO:0000256" key="4">
    <source>
        <dbReference type="ARBA" id="ARBA00022679"/>
    </source>
</evidence>
<reference evidence="12 14" key="1">
    <citation type="submission" date="2015-01" db="EMBL/GenBank/DDBJ databases">
        <title>Genome sequences of high lactate-tolerant strain Salinicoccus roseus W12 with industrial interest.</title>
        <authorList>
            <person name="Wang H."/>
            <person name="Yu B."/>
        </authorList>
    </citation>
    <scope>NUCLEOTIDE SEQUENCE [LARGE SCALE GENOMIC DNA]</scope>
    <source>
        <strain evidence="12 14">W12</strain>
    </source>
</reference>
<comment type="pathway">
    <text evidence="2 10">Purine metabolism; IMP biosynthesis via de novo pathway; 5-formamido-1-(5-phospho-D-ribosyl)imidazole-4-carboxamide from 5-amino-1-(5-phospho-D-ribosyl)imidazole-4-carboxamide (10-formyl THF route): step 1/1.</text>
</comment>
<dbReference type="FunFam" id="3.40.140.20:FF:000002">
    <property type="entry name" value="Bifunctional purine biosynthesis protein PurH"/>
    <property type="match status" value="1"/>
</dbReference>
<evidence type="ECO:0000313" key="12">
    <source>
        <dbReference type="EMBL" id="KIH69846.1"/>
    </source>
</evidence>
<dbReference type="Proteomes" id="UP000031546">
    <property type="component" value="Unassembled WGS sequence"/>
</dbReference>
<comment type="catalytic activity">
    <reaction evidence="9 10">
        <text>IMP + H2O = 5-formamido-1-(5-phospho-D-ribosyl)imidazole-4-carboxamide</text>
        <dbReference type="Rhea" id="RHEA:18445"/>
        <dbReference type="ChEBI" id="CHEBI:15377"/>
        <dbReference type="ChEBI" id="CHEBI:58053"/>
        <dbReference type="ChEBI" id="CHEBI:58467"/>
        <dbReference type="EC" id="3.5.4.10"/>
    </reaction>
</comment>
<evidence type="ECO:0000256" key="9">
    <source>
        <dbReference type="ARBA" id="ARBA00050687"/>
    </source>
</evidence>
<evidence type="ECO:0000256" key="2">
    <source>
        <dbReference type="ARBA" id="ARBA00004954"/>
    </source>
</evidence>
<dbReference type="InterPro" id="IPR016193">
    <property type="entry name" value="Cytidine_deaminase-like"/>
</dbReference>
<dbReference type="InterPro" id="IPR036914">
    <property type="entry name" value="MGS-like_dom_sf"/>
</dbReference>
<dbReference type="EMBL" id="JABEVU030000001">
    <property type="protein sequence ID" value="MDB0579308.1"/>
    <property type="molecule type" value="Genomic_DNA"/>
</dbReference>
<evidence type="ECO:0000313" key="14">
    <source>
        <dbReference type="Proteomes" id="UP000031546"/>
    </source>
</evidence>
<comment type="pathway">
    <text evidence="1 10">Purine metabolism; IMP biosynthesis via de novo pathway; IMP from 5-formamido-1-(5-phospho-D-ribosyl)imidazole-4-carboxamide: step 1/1.</text>
</comment>
<evidence type="ECO:0000256" key="5">
    <source>
        <dbReference type="ARBA" id="ARBA00022755"/>
    </source>
</evidence>
<name>A0A0C2HJV7_9STAP</name>
<evidence type="ECO:0000313" key="15">
    <source>
        <dbReference type="Proteomes" id="UP000527860"/>
    </source>
</evidence>
<keyword evidence="7 10" id="KW-0511">Multifunctional enzyme</keyword>
<dbReference type="NCBIfam" id="TIGR00355">
    <property type="entry name" value="purH"/>
    <property type="match status" value="1"/>
</dbReference>